<dbReference type="PANTHER" id="PTHR18929:SF246">
    <property type="entry name" value="PROTEIN DISULFIDE ISOMERASE-LIKE 1-4"/>
    <property type="match status" value="1"/>
</dbReference>
<evidence type="ECO:0000256" key="11">
    <source>
        <dbReference type="PIRSR" id="PIRSR605792-51"/>
    </source>
</evidence>
<comment type="function">
    <text evidence="2">Participates in various redox reactions through the reversible oxidation of its active center dithiol to a disulfide and catalyzes dithiol-disulfide exchange reactions.</text>
</comment>
<feature type="disulfide bond" description="Redox-active" evidence="11">
    <location>
        <begin position="51"/>
        <end position="54"/>
    </location>
</feature>
<evidence type="ECO:0000256" key="6">
    <source>
        <dbReference type="ARBA" id="ARBA00022729"/>
    </source>
</evidence>
<feature type="chain" id="PRO_5015984577" description="protein disulfide-isomerase" evidence="13">
    <location>
        <begin position="22"/>
        <end position="522"/>
    </location>
</feature>
<dbReference type="InterPro" id="IPR013766">
    <property type="entry name" value="Thioredoxin_domain"/>
</dbReference>
<keyword evidence="16" id="KW-1185">Reference proteome</keyword>
<dbReference type="GO" id="GO:0006457">
    <property type="term" value="P:protein folding"/>
    <property type="evidence" value="ECO:0007669"/>
    <property type="project" value="TreeGrafter"/>
</dbReference>
<gene>
    <name evidence="15" type="ORF">BWQ96_09340</name>
</gene>
<dbReference type="InterPro" id="IPR005792">
    <property type="entry name" value="Prot_disulphide_isomerase"/>
</dbReference>
<dbReference type="CDD" id="cd02982">
    <property type="entry name" value="PDI_b'_family"/>
    <property type="match status" value="1"/>
</dbReference>
<dbReference type="GO" id="GO:0005788">
    <property type="term" value="C:endoplasmic reticulum lumen"/>
    <property type="evidence" value="ECO:0007669"/>
    <property type="project" value="UniProtKB-SubCell"/>
</dbReference>
<dbReference type="PANTHER" id="PTHR18929">
    <property type="entry name" value="PROTEIN DISULFIDE ISOMERASE"/>
    <property type="match status" value="1"/>
</dbReference>
<evidence type="ECO:0000256" key="2">
    <source>
        <dbReference type="ARBA" id="ARBA00003318"/>
    </source>
</evidence>
<feature type="disulfide bond" description="Redox-active" evidence="11">
    <location>
        <begin position="391"/>
        <end position="394"/>
    </location>
</feature>
<keyword evidence="10 11" id="KW-0676">Redox-active center</keyword>
<feature type="compositionally biased region" description="Acidic residues" evidence="12">
    <location>
        <begin position="484"/>
        <end position="522"/>
    </location>
</feature>
<accession>A0A2V3IFT3</accession>
<evidence type="ECO:0000256" key="9">
    <source>
        <dbReference type="ARBA" id="ARBA00023235"/>
    </source>
</evidence>
<dbReference type="GO" id="GO:0003756">
    <property type="term" value="F:protein disulfide isomerase activity"/>
    <property type="evidence" value="ECO:0007669"/>
    <property type="project" value="UniProtKB-EC"/>
</dbReference>
<dbReference type="PRINTS" id="PR00421">
    <property type="entry name" value="THIOREDOXIN"/>
</dbReference>
<keyword evidence="11" id="KW-1015">Disulfide bond</keyword>
<evidence type="ECO:0000256" key="13">
    <source>
        <dbReference type="SAM" id="SignalP"/>
    </source>
</evidence>
<dbReference type="SUPFAM" id="SSF52833">
    <property type="entry name" value="Thioredoxin-like"/>
    <property type="match status" value="3"/>
</dbReference>
<dbReference type="InterPro" id="IPR036249">
    <property type="entry name" value="Thioredoxin-like_sf"/>
</dbReference>
<evidence type="ECO:0000259" key="14">
    <source>
        <dbReference type="PROSITE" id="PS51352"/>
    </source>
</evidence>
<feature type="region of interest" description="Disordered" evidence="12">
    <location>
        <begin position="475"/>
        <end position="522"/>
    </location>
</feature>
<feature type="signal peptide" evidence="13">
    <location>
        <begin position="1"/>
        <end position="21"/>
    </location>
</feature>
<evidence type="ECO:0000313" key="16">
    <source>
        <dbReference type="Proteomes" id="UP000247409"/>
    </source>
</evidence>
<keyword evidence="7" id="KW-0677">Repeat</keyword>
<dbReference type="EC" id="5.3.4.1" evidence="5"/>
<dbReference type="CDD" id="cd02995">
    <property type="entry name" value="PDI_a_PDI_a'_C"/>
    <property type="match status" value="1"/>
</dbReference>
<reference evidence="15 16" key="1">
    <citation type="journal article" date="2018" name="Mol. Biol. Evol.">
        <title>Analysis of the draft genome of the red seaweed Gracilariopsis chorda provides insights into genome size evolution in Rhodophyta.</title>
        <authorList>
            <person name="Lee J."/>
            <person name="Yang E.C."/>
            <person name="Graf L."/>
            <person name="Yang J.H."/>
            <person name="Qiu H."/>
            <person name="Zel Zion U."/>
            <person name="Chan C.X."/>
            <person name="Stephens T.G."/>
            <person name="Weber A.P.M."/>
            <person name="Boo G.H."/>
            <person name="Boo S.M."/>
            <person name="Kim K.M."/>
            <person name="Shin Y."/>
            <person name="Jung M."/>
            <person name="Lee S.J."/>
            <person name="Yim H.S."/>
            <person name="Lee J.H."/>
            <person name="Bhattacharya D."/>
            <person name="Yoon H.S."/>
        </authorList>
    </citation>
    <scope>NUCLEOTIDE SEQUENCE [LARGE SCALE GENOMIC DNA]</scope>
    <source>
        <strain evidence="15 16">SKKU-2015</strain>
        <tissue evidence="15">Whole body</tissue>
    </source>
</reference>
<dbReference type="Proteomes" id="UP000247409">
    <property type="component" value="Unassembled WGS sequence"/>
</dbReference>
<evidence type="ECO:0000256" key="8">
    <source>
        <dbReference type="ARBA" id="ARBA00022824"/>
    </source>
</evidence>
<dbReference type="Gene3D" id="3.40.30.10">
    <property type="entry name" value="Glutaredoxin"/>
    <property type="match status" value="3"/>
</dbReference>
<dbReference type="OrthoDB" id="427280at2759"/>
<dbReference type="InterPro" id="IPR017937">
    <property type="entry name" value="Thioredoxin_CS"/>
</dbReference>
<dbReference type="STRING" id="448386.A0A2V3IFT3"/>
<evidence type="ECO:0000256" key="4">
    <source>
        <dbReference type="ARBA" id="ARBA00006347"/>
    </source>
</evidence>
<name>A0A2V3IFT3_9FLOR</name>
<comment type="caution">
    <text evidence="15">The sequence shown here is derived from an EMBL/GenBank/DDBJ whole genome shotgun (WGS) entry which is preliminary data.</text>
</comment>
<dbReference type="GO" id="GO:0034976">
    <property type="term" value="P:response to endoplasmic reticulum stress"/>
    <property type="evidence" value="ECO:0007669"/>
    <property type="project" value="TreeGrafter"/>
</dbReference>
<comment type="catalytic activity">
    <reaction evidence="1">
        <text>Catalyzes the rearrangement of -S-S- bonds in proteins.</text>
        <dbReference type="EC" id="5.3.4.1"/>
    </reaction>
</comment>
<dbReference type="Pfam" id="PF13848">
    <property type="entry name" value="Thioredoxin_6"/>
    <property type="match status" value="1"/>
</dbReference>
<dbReference type="AlphaFoldDB" id="A0A2V3IFT3"/>
<keyword evidence="8" id="KW-0256">Endoplasmic reticulum</keyword>
<sequence length="522" mass="58268">MYTARAFVAAVFAVFFAAVSADDVLKLTKDNFDDVIAKEPLVFIKFFAPWCGHCKSMAEDFKNVATEMKGKAVLADVDATTEEELAKKYNIEGFPTLKLFSDGVELTDYNGARDKDSMIKFIERATLPPFHSPADADAYKKIVTDNSEKHLLVSAGLEGQALSMFKKATFGVRDVMPDAFEFIVADDASAVDIESFSKGDVYMLRLESDGSRRTIKYDEAAAESIEKFVKTAALPVFQEFTQENAELYTDLSMPLVVGFYKNCEDKQCKVLETVARKKPDNGKAVFAWVDSMELVSFQDYVGLKDAEVPICAYSFEHDARYLLPADFNFSEETLEAWVDDLIAGKIKPAIKSEAVPEENDGPVYVVVGDSWSDIVEDKTKDVMVAQVAEWCGHCAKLKPVYKKVATELQKAGIEHVKLAMMEATENDAPDEFKARGFPTIHFFKAGEEQTGIEFDGDRSSKGIIEWIKEHTSKKFEFDTSSLGEDPEPEEEEEEFPEEEGEFDEEGELGEGEGDADLEKEEL</sequence>
<evidence type="ECO:0000256" key="5">
    <source>
        <dbReference type="ARBA" id="ARBA00012723"/>
    </source>
</evidence>
<dbReference type="PROSITE" id="PS00194">
    <property type="entry name" value="THIOREDOXIN_1"/>
    <property type="match status" value="1"/>
</dbReference>
<dbReference type="CDD" id="cd02961">
    <property type="entry name" value="PDI_a_family"/>
    <property type="match status" value="1"/>
</dbReference>
<protein>
    <recommendedName>
        <fullName evidence="5">protein disulfide-isomerase</fullName>
        <ecNumber evidence="5">5.3.4.1</ecNumber>
    </recommendedName>
</protein>
<evidence type="ECO:0000313" key="15">
    <source>
        <dbReference type="EMBL" id="PXF40945.1"/>
    </source>
</evidence>
<evidence type="ECO:0000256" key="7">
    <source>
        <dbReference type="ARBA" id="ARBA00022737"/>
    </source>
</evidence>
<organism evidence="15 16">
    <name type="scientific">Gracilariopsis chorda</name>
    <dbReference type="NCBI Taxonomy" id="448386"/>
    <lineage>
        <taxon>Eukaryota</taxon>
        <taxon>Rhodophyta</taxon>
        <taxon>Florideophyceae</taxon>
        <taxon>Rhodymeniophycidae</taxon>
        <taxon>Gracilariales</taxon>
        <taxon>Gracilariaceae</taxon>
        <taxon>Gracilariopsis</taxon>
    </lineage>
</organism>
<dbReference type="Pfam" id="PF00085">
    <property type="entry name" value="Thioredoxin"/>
    <property type="match status" value="2"/>
</dbReference>
<keyword evidence="9 15" id="KW-0413">Isomerase</keyword>
<keyword evidence="6 13" id="KW-0732">Signal</keyword>
<comment type="similarity">
    <text evidence="4">Belongs to the protein disulfide isomerase family.</text>
</comment>
<feature type="domain" description="Thioredoxin" evidence="14">
    <location>
        <begin position="3"/>
        <end position="127"/>
    </location>
</feature>
<dbReference type="PROSITE" id="PS51352">
    <property type="entry name" value="THIOREDOXIN_2"/>
    <property type="match status" value="2"/>
</dbReference>
<dbReference type="EMBL" id="NBIV01000250">
    <property type="protein sequence ID" value="PXF40945.1"/>
    <property type="molecule type" value="Genomic_DNA"/>
</dbReference>
<evidence type="ECO:0000256" key="3">
    <source>
        <dbReference type="ARBA" id="ARBA00004319"/>
    </source>
</evidence>
<feature type="domain" description="Thioredoxin" evidence="14">
    <location>
        <begin position="341"/>
        <end position="472"/>
    </location>
</feature>
<proteinExistence type="inferred from homology"/>
<dbReference type="NCBIfam" id="TIGR01130">
    <property type="entry name" value="ER_PDI_fam"/>
    <property type="match status" value="1"/>
</dbReference>
<comment type="subcellular location">
    <subcellularLocation>
        <location evidence="3">Endoplasmic reticulum lumen</location>
    </subcellularLocation>
</comment>
<evidence type="ECO:0000256" key="10">
    <source>
        <dbReference type="ARBA" id="ARBA00023284"/>
    </source>
</evidence>
<evidence type="ECO:0000256" key="12">
    <source>
        <dbReference type="SAM" id="MobiDB-lite"/>
    </source>
</evidence>
<evidence type="ECO:0000256" key="1">
    <source>
        <dbReference type="ARBA" id="ARBA00001182"/>
    </source>
</evidence>